<evidence type="ECO:0000256" key="1">
    <source>
        <dbReference type="SAM" id="MobiDB-lite"/>
    </source>
</evidence>
<sequence>MRDNGDSVSPPALSEATAKGIEPDPPDDRSRVSPPLAVGTGPVGNRGRVSYSSVLVESSAGPALNPNFVLKDGVAAVDIPAELLEDSEPLWKCCLVGYFMNEAPHIGTIHATVNRIWGQPGRKSRIDVQFIGKTTVLFRIEDAGTRSRVLSRKFWHISEVPLMVGVWTPEVRWSKLIWFPQRVPRYAFITWLAIRDRLATGHRTRQWGHVQWCVYCGEPDETRDHLFFACPYTFTLWLQVVGNLFGSDPDPDWEITLQSMLLGSYDRLTSILLRLALQTSVYFIWRERNDRRHNGTGKTVDQLARLIDKSIRNRITATNYRSNQKLYGLMQIWFSAHL</sequence>
<keyword evidence="4" id="KW-1185">Reference proteome</keyword>
<feature type="domain" description="DUF4283" evidence="2">
    <location>
        <begin position="90"/>
        <end position="172"/>
    </location>
</feature>
<dbReference type="InterPro" id="IPR025558">
    <property type="entry name" value="DUF4283"/>
</dbReference>
<gene>
    <name evidence="3" type="ORF">DY000_02041598</name>
</gene>
<evidence type="ECO:0000313" key="3">
    <source>
        <dbReference type="EMBL" id="KAF3534775.1"/>
    </source>
</evidence>
<evidence type="ECO:0000313" key="4">
    <source>
        <dbReference type="Proteomes" id="UP000266723"/>
    </source>
</evidence>
<dbReference type="PANTHER" id="PTHR33116">
    <property type="entry name" value="REVERSE TRANSCRIPTASE ZINC-BINDING DOMAIN-CONTAINING PROTEIN-RELATED-RELATED"/>
    <property type="match status" value="1"/>
</dbReference>
<evidence type="ECO:0000259" key="2">
    <source>
        <dbReference type="Pfam" id="PF14111"/>
    </source>
</evidence>
<dbReference type="EMBL" id="QGKV02001507">
    <property type="protein sequence ID" value="KAF3534775.1"/>
    <property type="molecule type" value="Genomic_DNA"/>
</dbReference>
<organism evidence="3 4">
    <name type="scientific">Brassica cretica</name>
    <name type="common">Mustard</name>
    <dbReference type="NCBI Taxonomy" id="69181"/>
    <lineage>
        <taxon>Eukaryota</taxon>
        <taxon>Viridiplantae</taxon>
        <taxon>Streptophyta</taxon>
        <taxon>Embryophyta</taxon>
        <taxon>Tracheophyta</taxon>
        <taxon>Spermatophyta</taxon>
        <taxon>Magnoliopsida</taxon>
        <taxon>eudicotyledons</taxon>
        <taxon>Gunneridae</taxon>
        <taxon>Pentapetalae</taxon>
        <taxon>rosids</taxon>
        <taxon>malvids</taxon>
        <taxon>Brassicales</taxon>
        <taxon>Brassicaceae</taxon>
        <taxon>Brassiceae</taxon>
        <taxon>Brassica</taxon>
    </lineage>
</organism>
<dbReference type="Proteomes" id="UP000266723">
    <property type="component" value="Unassembled WGS sequence"/>
</dbReference>
<proteinExistence type="predicted"/>
<dbReference type="Pfam" id="PF14111">
    <property type="entry name" value="DUF4283"/>
    <property type="match status" value="1"/>
</dbReference>
<name>A0ABQ7BRR6_BRACR</name>
<comment type="caution">
    <text evidence="3">The sequence shown here is derived from an EMBL/GenBank/DDBJ whole genome shotgun (WGS) entry which is preliminary data.</text>
</comment>
<protein>
    <recommendedName>
        <fullName evidence="2">DUF4283 domain-containing protein</fullName>
    </recommendedName>
</protein>
<accession>A0ABQ7BRR6</accession>
<feature type="region of interest" description="Disordered" evidence="1">
    <location>
        <begin position="1"/>
        <end position="44"/>
    </location>
</feature>
<dbReference type="PANTHER" id="PTHR33116:SF66">
    <property type="entry name" value="REVERSE TRANSCRIPTASE ZINC-BINDING DOMAIN-CONTAINING PROTEIN"/>
    <property type="match status" value="1"/>
</dbReference>
<reference evidence="3 4" key="1">
    <citation type="journal article" date="2020" name="BMC Genomics">
        <title>Intraspecific diversification of the crop wild relative Brassica cretica Lam. using demographic model selection.</title>
        <authorList>
            <person name="Kioukis A."/>
            <person name="Michalopoulou V.A."/>
            <person name="Briers L."/>
            <person name="Pirintsos S."/>
            <person name="Studholme D.J."/>
            <person name="Pavlidis P."/>
            <person name="Sarris P.F."/>
        </authorList>
    </citation>
    <scope>NUCLEOTIDE SEQUENCE [LARGE SCALE GENOMIC DNA]</scope>
    <source>
        <strain evidence="4">cv. PFS-1207/04</strain>
    </source>
</reference>